<evidence type="ECO:0000259" key="9">
    <source>
        <dbReference type="PROSITE" id="PS51225"/>
    </source>
</evidence>
<reference evidence="11" key="1">
    <citation type="submission" date="2025-08" db="UniProtKB">
        <authorList>
            <consortium name="RefSeq"/>
        </authorList>
    </citation>
    <scope>IDENTIFICATION</scope>
    <source>
        <tissue evidence="11">Spleen</tissue>
    </source>
</reference>
<keyword evidence="3" id="KW-0677">Repeat</keyword>
<dbReference type="GeneID" id="110203714"/>
<dbReference type="GO" id="GO:0016020">
    <property type="term" value="C:membrane"/>
    <property type="evidence" value="ECO:0007669"/>
    <property type="project" value="UniProtKB-SubCell"/>
</dbReference>
<dbReference type="Proteomes" id="UP000515140">
    <property type="component" value="Unplaced"/>
</dbReference>
<keyword evidence="5 7" id="KW-0472">Membrane</keyword>
<dbReference type="Pfam" id="PF01284">
    <property type="entry name" value="MARVEL"/>
    <property type="match status" value="2"/>
</dbReference>
<evidence type="ECO:0000256" key="3">
    <source>
        <dbReference type="ARBA" id="ARBA00022737"/>
    </source>
</evidence>
<evidence type="ECO:0000256" key="4">
    <source>
        <dbReference type="ARBA" id="ARBA00022989"/>
    </source>
</evidence>
<accession>A0A6P5JWS5</accession>
<keyword evidence="2 7" id="KW-0812">Transmembrane</keyword>
<dbReference type="PANTHER" id="PTHR17068">
    <property type="entry name" value="MYELOID-ASSOCIATED DIFFERENTIATION MARKER MYADM FAMILY MEMBER"/>
    <property type="match status" value="1"/>
</dbReference>
<dbReference type="KEGG" id="pcw:110203714"/>
<dbReference type="InterPro" id="IPR008253">
    <property type="entry name" value="Marvel"/>
</dbReference>
<evidence type="ECO:0000256" key="8">
    <source>
        <dbReference type="SAM" id="Phobius"/>
    </source>
</evidence>
<sequence length="285" mass="31063">MLQLKLVPRALLSLVGLLRLLQVVLCCITFSLAASGPSLVPPFGVWCLCSWCICFLLSLVILGLEFLGLNSQLPLSWENFTSVAATLATLLTFTASIMYPIVFVPRDPTGWPYQAAATATALSCVCFVIYAVEVGLTWARRGQLQGFLSTVPGLLKVFEAYVAYVILALVDVDQMYAKNTGCQWCMAVFCFCFVGNLVIVGFSIGQWLGTLPLPVDKVLVALTGLASLLYLSAAIVWPIFIFKDTIPNHQFSSAVGATILTYINLVAYTADLVFSSRMMFFTEST</sequence>
<dbReference type="PANTHER" id="PTHR17068:SF2">
    <property type="entry name" value="MYELOID-ASSOCIATED DIFFERENTIATION MARKER-LIKE"/>
    <property type="match status" value="1"/>
</dbReference>
<dbReference type="InParanoid" id="A0A6P5JWS5"/>
<comment type="subcellular location">
    <subcellularLocation>
        <location evidence="1">Membrane</location>
        <topology evidence="1">Multi-pass membrane protein</topology>
    </subcellularLocation>
</comment>
<feature type="transmembrane region" description="Helical" evidence="8">
    <location>
        <begin position="220"/>
        <end position="242"/>
    </location>
</feature>
<comment type="similarity">
    <text evidence="6">Belongs to the MAL family.</text>
</comment>
<proteinExistence type="inferred from homology"/>
<evidence type="ECO:0000256" key="2">
    <source>
        <dbReference type="ARBA" id="ARBA00022692"/>
    </source>
</evidence>
<gene>
    <name evidence="11" type="primary">LOC110203714</name>
</gene>
<protein>
    <submittedName>
        <fullName evidence="11">Myeloid-associated differentiation marker-like</fullName>
    </submittedName>
</protein>
<dbReference type="InterPro" id="IPR047123">
    <property type="entry name" value="MYADM-like"/>
</dbReference>
<keyword evidence="10" id="KW-1185">Reference proteome</keyword>
<evidence type="ECO:0000256" key="7">
    <source>
        <dbReference type="PROSITE-ProRule" id="PRU00581"/>
    </source>
</evidence>
<organism evidence="10 11">
    <name type="scientific">Phascolarctos cinereus</name>
    <name type="common">Koala</name>
    <dbReference type="NCBI Taxonomy" id="38626"/>
    <lineage>
        <taxon>Eukaryota</taxon>
        <taxon>Metazoa</taxon>
        <taxon>Chordata</taxon>
        <taxon>Craniata</taxon>
        <taxon>Vertebrata</taxon>
        <taxon>Euteleostomi</taxon>
        <taxon>Mammalia</taxon>
        <taxon>Metatheria</taxon>
        <taxon>Diprotodontia</taxon>
        <taxon>Phascolarctidae</taxon>
        <taxon>Phascolarctos</taxon>
    </lineage>
</organism>
<evidence type="ECO:0000313" key="10">
    <source>
        <dbReference type="Proteomes" id="UP000515140"/>
    </source>
</evidence>
<dbReference type="PROSITE" id="PS51225">
    <property type="entry name" value="MARVEL"/>
    <property type="match status" value="2"/>
</dbReference>
<feature type="transmembrane region" description="Helical" evidence="8">
    <location>
        <begin position="80"/>
        <end position="101"/>
    </location>
</feature>
<evidence type="ECO:0000313" key="11">
    <source>
        <dbReference type="RefSeq" id="XP_020835834.1"/>
    </source>
</evidence>
<feature type="transmembrane region" description="Helical" evidence="8">
    <location>
        <begin position="43"/>
        <end position="68"/>
    </location>
</feature>
<feature type="domain" description="MARVEL" evidence="9">
    <location>
        <begin position="147"/>
        <end position="280"/>
    </location>
</feature>
<feature type="transmembrane region" description="Helical" evidence="8">
    <location>
        <begin position="186"/>
        <end position="208"/>
    </location>
</feature>
<evidence type="ECO:0000256" key="6">
    <source>
        <dbReference type="ARBA" id="ARBA00034721"/>
    </source>
</evidence>
<feature type="transmembrane region" description="Helical" evidence="8">
    <location>
        <begin position="113"/>
        <end position="132"/>
    </location>
</feature>
<feature type="transmembrane region" description="Helical" evidence="8">
    <location>
        <begin position="254"/>
        <end position="274"/>
    </location>
</feature>
<evidence type="ECO:0000256" key="1">
    <source>
        <dbReference type="ARBA" id="ARBA00004141"/>
    </source>
</evidence>
<feature type="domain" description="MARVEL" evidence="9">
    <location>
        <begin position="10"/>
        <end position="142"/>
    </location>
</feature>
<keyword evidence="4 8" id="KW-1133">Transmembrane helix</keyword>
<dbReference type="AlphaFoldDB" id="A0A6P5JWS5"/>
<evidence type="ECO:0000256" key="5">
    <source>
        <dbReference type="ARBA" id="ARBA00023136"/>
    </source>
</evidence>
<dbReference type="RefSeq" id="XP_020835834.1">
    <property type="nucleotide sequence ID" value="XM_020980175.1"/>
</dbReference>
<name>A0A6P5JWS5_PHACI</name>
<feature type="transmembrane region" description="Helical" evidence="8">
    <location>
        <begin position="144"/>
        <end position="166"/>
    </location>
</feature>